<accession>E4ZJ42</accession>
<dbReference type="AlphaFoldDB" id="E4ZJ42"/>
<protein>
    <submittedName>
        <fullName evidence="2">Predicted protein</fullName>
    </submittedName>
</protein>
<gene>
    <name evidence="2" type="ORF">LEMA_P069810.1</name>
</gene>
<keyword evidence="3" id="KW-1185">Reference proteome</keyword>
<feature type="region of interest" description="Disordered" evidence="1">
    <location>
        <begin position="20"/>
        <end position="58"/>
    </location>
</feature>
<organism evidence="3">
    <name type="scientific">Leptosphaeria maculans (strain JN3 / isolate v23.1.3 / race Av1-4-5-6-7-8)</name>
    <name type="common">Blackleg fungus</name>
    <name type="synonym">Phoma lingam</name>
    <dbReference type="NCBI Taxonomy" id="985895"/>
    <lineage>
        <taxon>Eukaryota</taxon>
        <taxon>Fungi</taxon>
        <taxon>Dikarya</taxon>
        <taxon>Ascomycota</taxon>
        <taxon>Pezizomycotina</taxon>
        <taxon>Dothideomycetes</taxon>
        <taxon>Pleosporomycetidae</taxon>
        <taxon>Pleosporales</taxon>
        <taxon>Pleosporineae</taxon>
        <taxon>Leptosphaeriaceae</taxon>
        <taxon>Plenodomus</taxon>
        <taxon>Plenodomus lingam/Leptosphaeria maculans species complex</taxon>
    </lineage>
</organism>
<proteinExistence type="predicted"/>
<reference evidence="3" key="1">
    <citation type="journal article" date="2011" name="Nat. Commun.">
        <title>Effector diversification within compartments of the Leptosphaeria maculans genome affected by Repeat-Induced Point mutations.</title>
        <authorList>
            <person name="Rouxel T."/>
            <person name="Grandaubert J."/>
            <person name="Hane J.K."/>
            <person name="Hoede C."/>
            <person name="van de Wouw A.P."/>
            <person name="Couloux A."/>
            <person name="Dominguez V."/>
            <person name="Anthouard V."/>
            <person name="Bally P."/>
            <person name="Bourras S."/>
            <person name="Cozijnsen A.J."/>
            <person name="Ciuffetti L.M."/>
            <person name="Degrave A."/>
            <person name="Dilmaghani A."/>
            <person name="Duret L."/>
            <person name="Fudal I."/>
            <person name="Goodwin S.B."/>
            <person name="Gout L."/>
            <person name="Glaser N."/>
            <person name="Linglin J."/>
            <person name="Kema G.H.J."/>
            <person name="Lapalu N."/>
            <person name="Lawrence C.B."/>
            <person name="May K."/>
            <person name="Meyer M."/>
            <person name="Ollivier B."/>
            <person name="Poulain J."/>
            <person name="Schoch C.L."/>
            <person name="Simon A."/>
            <person name="Spatafora J.W."/>
            <person name="Stachowiak A."/>
            <person name="Turgeon B.G."/>
            <person name="Tyler B.M."/>
            <person name="Vincent D."/>
            <person name="Weissenbach J."/>
            <person name="Amselem J."/>
            <person name="Quesneville H."/>
            <person name="Oliver R.P."/>
            <person name="Wincker P."/>
            <person name="Balesdent M.-H."/>
            <person name="Howlett B.J."/>
        </authorList>
    </citation>
    <scope>NUCLEOTIDE SEQUENCE [LARGE SCALE GENOMIC DNA]</scope>
    <source>
        <strain evidence="3">JN3 / isolate v23.1.3 / race Av1-4-5-6-7-8</strain>
    </source>
</reference>
<dbReference type="InParanoid" id="E4ZJ42"/>
<name>E4ZJ42_LEPMJ</name>
<evidence type="ECO:0000256" key="1">
    <source>
        <dbReference type="SAM" id="MobiDB-lite"/>
    </source>
</evidence>
<evidence type="ECO:0000313" key="2">
    <source>
        <dbReference type="EMBL" id="CBX91473.1"/>
    </source>
</evidence>
<evidence type="ECO:0000313" key="3">
    <source>
        <dbReference type="Proteomes" id="UP000002668"/>
    </source>
</evidence>
<sequence>MTLTQVWKIYHVQTTVHGTHRIPHPSMPTSHVCTTPSLRSGRHEKSAGSLPKTIFQGM</sequence>
<dbReference type="EMBL" id="FP929072">
    <property type="protein sequence ID" value="CBX91473.1"/>
    <property type="molecule type" value="Genomic_DNA"/>
</dbReference>
<dbReference type="HOGENOM" id="CLU_2979527_0_0_1"/>
<feature type="compositionally biased region" description="Polar residues" evidence="1">
    <location>
        <begin position="27"/>
        <end position="38"/>
    </location>
</feature>
<dbReference type="VEuPathDB" id="FungiDB:LEMA_P069810.1"/>
<dbReference type="Proteomes" id="UP000002668">
    <property type="component" value="Genome"/>
</dbReference>